<dbReference type="RefSeq" id="XP_030844132.1">
    <property type="nucleotide sequence ID" value="XM_030988272.1"/>
</dbReference>
<dbReference type="OrthoDB" id="66906at2759"/>
<dbReference type="Proteomes" id="UP000007110">
    <property type="component" value="Unassembled WGS sequence"/>
</dbReference>
<organism evidence="1 2">
    <name type="scientific">Strongylocentrotus purpuratus</name>
    <name type="common">Purple sea urchin</name>
    <dbReference type="NCBI Taxonomy" id="7668"/>
    <lineage>
        <taxon>Eukaryota</taxon>
        <taxon>Metazoa</taxon>
        <taxon>Echinodermata</taxon>
        <taxon>Eleutherozoa</taxon>
        <taxon>Echinozoa</taxon>
        <taxon>Echinoidea</taxon>
        <taxon>Euechinoidea</taxon>
        <taxon>Echinacea</taxon>
        <taxon>Camarodonta</taxon>
        <taxon>Echinidea</taxon>
        <taxon>Strongylocentrotidae</taxon>
        <taxon>Strongylocentrotus</taxon>
    </lineage>
</organism>
<dbReference type="InParanoid" id="A0A7M7T048"/>
<accession>A0A7M7T048</accession>
<sequence length="292" mass="32342">MATASQREFFYSAGLLALVLACYSNAISCGFAYDDKGAILKNEDLRPNSSISKLLFNDFWGVPMNKDQDVSWSRGNVRGTVKLYDVFAYKLTEADLDYDPTNLPNYKSNSSDESHKSYRPLCVLTFRLNYALGELNPWGYHLVNVVLHWVMCVLFLKAAKQIIDEESSVNASLLFAVHAVHTEAVTGVVGRAEILSSVFMLLSFMAYVKAAEANSTTNWKYMSWSALLIVMATASKEQGITVAGICCIYEIFYIQKIFKPSCSVPLPNPSPDPLIPSASQRLAPPLSLSTDL</sequence>
<dbReference type="PROSITE" id="PS51257">
    <property type="entry name" value="PROKAR_LIPOPROTEIN"/>
    <property type="match status" value="1"/>
</dbReference>
<dbReference type="AlphaFoldDB" id="A0A7M7T048"/>
<dbReference type="OMA" id="CATHDVF"/>
<keyword evidence="2" id="KW-1185">Reference proteome</keyword>
<proteinExistence type="predicted"/>
<dbReference type="GeneID" id="115925093"/>
<dbReference type="PANTHER" id="PTHR44395:SF1">
    <property type="entry name" value="PROTEIN O-MANNOSYL-TRANSFERASE TMTC3"/>
    <property type="match status" value="1"/>
</dbReference>
<dbReference type="PANTHER" id="PTHR44395">
    <property type="match status" value="1"/>
</dbReference>
<evidence type="ECO:0000313" key="2">
    <source>
        <dbReference type="Proteomes" id="UP000007110"/>
    </source>
</evidence>
<name>A0A7M7T048_STRPU</name>
<dbReference type="KEGG" id="spu:115925093"/>
<dbReference type="EnsemblMetazoa" id="XM_030988272">
    <property type="protein sequence ID" value="XP_030844132"/>
    <property type="gene ID" value="LOC115925093"/>
</dbReference>
<protein>
    <submittedName>
        <fullName evidence="1">Uncharacterized protein</fullName>
    </submittedName>
</protein>
<reference evidence="2" key="1">
    <citation type="submission" date="2015-02" db="EMBL/GenBank/DDBJ databases">
        <title>Genome sequencing for Strongylocentrotus purpuratus.</title>
        <authorList>
            <person name="Murali S."/>
            <person name="Liu Y."/>
            <person name="Vee V."/>
            <person name="English A."/>
            <person name="Wang M."/>
            <person name="Skinner E."/>
            <person name="Han Y."/>
            <person name="Muzny D.M."/>
            <person name="Worley K.C."/>
            <person name="Gibbs R.A."/>
        </authorList>
    </citation>
    <scope>NUCLEOTIDE SEQUENCE</scope>
</reference>
<reference evidence="1" key="2">
    <citation type="submission" date="2021-01" db="UniProtKB">
        <authorList>
            <consortium name="EnsemblMetazoa"/>
        </authorList>
    </citation>
    <scope>IDENTIFICATION</scope>
</reference>
<evidence type="ECO:0000313" key="1">
    <source>
        <dbReference type="EnsemblMetazoa" id="XP_030844132"/>
    </source>
</evidence>